<dbReference type="PANTHER" id="PTHR32472:SF10">
    <property type="entry name" value="DNA REPAIR PROTEIN RADA-LIKE PROTEIN"/>
    <property type="match status" value="1"/>
</dbReference>
<dbReference type="Pfam" id="PF13481">
    <property type="entry name" value="AAA_25"/>
    <property type="match status" value="1"/>
</dbReference>
<dbReference type="CDD" id="cd01121">
    <property type="entry name" value="RadA_SMS_N"/>
    <property type="match status" value="1"/>
</dbReference>
<feature type="domain" description="RecA family profile 1" evidence="14">
    <location>
        <begin position="64"/>
        <end position="212"/>
    </location>
</feature>
<evidence type="ECO:0000256" key="4">
    <source>
        <dbReference type="ARBA" id="ARBA00022771"/>
    </source>
</evidence>
<evidence type="ECO:0000256" key="2">
    <source>
        <dbReference type="ARBA" id="ARBA00022741"/>
    </source>
</evidence>
<dbReference type="GO" id="GO:0005524">
    <property type="term" value="F:ATP binding"/>
    <property type="evidence" value="ECO:0007669"/>
    <property type="project" value="UniProtKB-UniRule"/>
</dbReference>
<keyword evidence="9 11" id="KW-0238">DNA-binding</keyword>
<dbReference type="Gene3D" id="3.40.50.300">
    <property type="entry name" value="P-loop containing nucleotide triphosphate hydrolases"/>
    <property type="match status" value="1"/>
</dbReference>
<evidence type="ECO:0000256" key="10">
    <source>
        <dbReference type="ARBA" id="ARBA00023204"/>
    </source>
</evidence>
<keyword evidence="3 11" id="KW-0227">DNA damage</keyword>
<dbReference type="GO" id="GO:0008270">
    <property type="term" value="F:zinc ion binding"/>
    <property type="evidence" value="ECO:0007669"/>
    <property type="project" value="UniProtKB-KW"/>
</dbReference>
<comment type="caution">
    <text evidence="15">The sequence shown here is derived from an EMBL/GenBank/DDBJ whole genome shotgun (WGS) entry which is preliminary data.</text>
</comment>
<evidence type="ECO:0000256" key="8">
    <source>
        <dbReference type="ARBA" id="ARBA00023016"/>
    </source>
</evidence>
<reference evidence="15 16" key="1">
    <citation type="submission" date="2014-12" db="EMBL/GenBank/DDBJ databases">
        <title>Genomes of Geoalkalibacter ferrihydriticus and Geoalkalibacter subterraneus, two haloalkaliphilic metal-reducing members of the Geobacteraceae.</title>
        <authorList>
            <person name="Badalamenti J.P."/>
            <person name="Torres C.I."/>
            <person name="Krajmalnik-Brown R."/>
            <person name="Bond D.R."/>
        </authorList>
    </citation>
    <scope>NUCLEOTIDE SEQUENCE [LARGE SCALE GENOMIC DNA]</scope>
    <source>
        <strain evidence="15 16">DSM 17813</strain>
    </source>
</reference>
<dbReference type="SMART" id="SM00382">
    <property type="entry name" value="AAA"/>
    <property type="match status" value="1"/>
</dbReference>
<comment type="similarity">
    <text evidence="11 13">Belongs to the RecA family. RadA subfamily.</text>
</comment>
<evidence type="ECO:0000256" key="6">
    <source>
        <dbReference type="ARBA" id="ARBA00022833"/>
    </source>
</evidence>
<dbReference type="SUPFAM" id="SSF54211">
    <property type="entry name" value="Ribosomal protein S5 domain 2-like"/>
    <property type="match status" value="1"/>
</dbReference>
<evidence type="ECO:0000313" key="16">
    <source>
        <dbReference type="Proteomes" id="UP000035068"/>
    </source>
</evidence>
<dbReference type="Proteomes" id="UP000035068">
    <property type="component" value="Unassembled WGS sequence"/>
</dbReference>
<evidence type="ECO:0000256" key="12">
    <source>
        <dbReference type="NCBIfam" id="TIGR00416"/>
    </source>
</evidence>
<evidence type="ECO:0000256" key="3">
    <source>
        <dbReference type="ARBA" id="ARBA00022763"/>
    </source>
</evidence>
<keyword evidence="10 11" id="KW-0234">DNA repair</keyword>
<proteinExistence type="inferred from homology"/>
<keyword evidence="4 13" id="KW-0863">Zinc-finger</keyword>
<dbReference type="GO" id="GO:0016787">
    <property type="term" value="F:hydrolase activity"/>
    <property type="evidence" value="ECO:0007669"/>
    <property type="project" value="UniProtKB-KW"/>
</dbReference>
<keyword evidence="1 11" id="KW-0479">Metal-binding</keyword>
<dbReference type="HAMAP" id="MF_01498">
    <property type="entry name" value="RadA_bact"/>
    <property type="match status" value="1"/>
</dbReference>
<dbReference type="InterPro" id="IPR003593">
    <property type="entry name" value="AAA+_ATPase"/>
</dbReference>
<evidence type="ECO:0000256" key="7">
    <source>
        <dbReference type="ARBA" id="ARBA00022840"/>
    </source>
</evidence>
<dbReference type="AlphaFoldDB" id="A0A0C2HKE6"/>
<keyword evidence="2 11" id="KW-0547">Nucleotide-binding</keyword>
<dbReference type="FunFam" id="3.40.50.300:FF:000050">
    <property type="entry name" value="DNA repair protein RadA"/>
    <property type="match status" value="1"/>
</dbReference>
<evidence type="ECO:0000256" key="5">
    <source>
        <dbReference type="ARBA" id="ARBA00022801"/>
    </source>
</evidence>
<dbReference type="PROSITE" id="PS50162">
    <property type="entry name" value="RECA_2"/>
    <property type="match status" value="1"/>
</dbReference>
<keyword evidence="7 11" id="KW-0067">ATP-binding</keyword>
<keyword evidence="6 13" id="KW-0862">Zinc</keyword>
<dbReference type="GO" id="GO:0000725">
    <property type="term" value="P:recombinational repair"/>
    <property type="evidence" value="ECO:0007669"/>
    <property type="project" value="UniProtKB-UniRule"/>
</dbReference>
<dbReference type="InterPro" id="IPR004504">
    <property type="entry name" value="DNA_repair_RadA"/>
</dbReference>
<dbReference type="GO" id="GO:0003684">
    <property type="term" value="F:damaged DNA binding"/>
    <property type="evidence" value="ECO:0007669"/>
    <property type="project" value="InterPro"/>
</dbReference>
<organism evidence="15 16">
    <name type="scientific">Geoalkalibacter ferrihydriticus DSM 17813</name>
    <dbReference type="NCBI Taxonomy" id="1121915"/>
    <lineage>
        <taxon>Bacteria</taxon>
        <taxon>Pseudomonadati</taxon>
        <taxon>Thermodesulfobacteriota</taxon>
        <taxon>Desulfuromonadia</taxon>
        <taxon>Desulfuromonadales</taxon>
        <taxon>Geoalkalibacteraceae</taxon>
        <taxon>Geoalkalibacter</taxon>
    </lineage>
</organism>
<keyword evidence="5" id="KW-0378">Hydrolase</keyword>
<dbReference type="Gene3D" id="3.30.230.10">
    <property type="match status" value="1"/>
</dbReference>
<keyword evidence="8 11" id="KW-0346">Stress response</keyword>
<dbReference type="PRINTS" id="PR01874">
    <property type="entry name" value="DNAREPAIRADA"/>
</dbReference>
<feature type="binding site" evidence="11">
    <location>
        <begin position="93"/>
        <end position="100"/>
    </location>
    <ligand>
        <name>ATP</name>
        <dbReference type="ChEBI" id="CHEBI:30616"/>
    </ligand>
</feature>
<dbReference type="InterPro" id="IPR020588">
    <property type="entry name" value="RecA_ATP-bd"/>
</dbReference>
<evidence type="ECO:0000256" key="13">
    <source>
        <dbReference type="RuleBase" id="RU003555"/>
    </source>
</evidence>
<comment type="function">
    <text evidence="11">Plays a role in repairing double-strand DNA breaks, probably involving stabilizing or processing branched DNA or blocked replication forks.</text>
</comment>
<comment type="function">
    <text evidence="13">DNA-dependent ATPase involved in processing of recombination intermediates, plays a role in repairing DNA breaks. Stimulates the branch migration of RecA-mediated strand transfer reactions, allowing the 3' invading strand to extend heteroduplex DNA faster. Binds ssDNA in the presence of ADP but not other nucleotides, has ATPase activity that is stimulated by ssDNA and various branched DNA structures, but inhibited by SSB. Does not have RecA's homology-searching function.</text>
</comment>
<dbReference type="Pfam" id="PF18073">
    <property type="entry name" value="Zn_ribbon_LapB"/>
    <property type="match status" value="1"/>
</dbReference>
<feature type="region of interest" description="Lon-protease-like" evidence="11">
    <location>
        <begin position="348"/>
        <end position="451"/>
    </location>
</feature>
<evidence type="ECO:0000259" key="14">
    <source>
        <dbReference type="PROSITE" id="PS50162"/>
    </source>
</evidence>
<dbReference type="SUPFAM" id="SSF52540">
    <property type="entry name" value="P-loop containing nucleoside triphosphate hydrolases"/>
    <property type="match status" value="1"/>
</dbReference>
<dbReference type="GO" id="GO:0140664">
    <property type="term" value="F:ATP-dependent DNA damage sensor activity"/>
    <property type="evidence" value="ECO:0007669"/>
    <property type="project" value="InterPro"/>
</dbReference>
<dbReference type="NCBIfam" id="TIGR00416">
    <property type="entry name" value="sms"/>
    <property type="match status" value="1"/>
</dbReference>
<name>A0A0C2HKE6_9BACT</name>
<dbReference type="InterPro" id="IPR020568">
    <property type="entry name" value="Ribosomal_Su5_D2-typ_SF"/>
</dbReference>
<evidence type="ECO:0000256" key="11">
    <source>
        <dbReference type="HAMAP-Rule" id="MF_01498"/>
    </source>
</evidence>
<evidence type="ECO:0000313" key="15">
    <source>
        <dbReference type="EMBL" id="KIH77541.1"/>
    </source>
</evidence>
<dbReference type="PANTHER" id="PTHR32472">
    <property type="entry name" value="DNA REPAIR PROTEIN RADA"/>
    <property type="match status" value="1"/>
</dbReference>
<evidence type="ECO:0000256" key="1">
    <source>
        <dbReference type="ARBA" id="ARBA00022723"/>
    </source>
</evidence>
<dbReference type="EMBL" id="JWJD01000001">
    <property type="protein sequence ID" value="KIH77541.1"/>
    <property type="molecule type" value="Genomic_DNA"/>
</dbReference>
<dbReference type="InterPro" id="IPR014721">
    <property type="entry name" value="Ribsml_uS5_D2-typ_fold_subgr"/>
</dbReference>
<dbReference type="GO" id="GO:0005829">
    <property type="term" value="C:cytosol"/>
    <property type="evidence" value="ECO:0007669"/>
    <property type="project" value="TreeGrafter"/>
</dbReference>
<dbReference type="InterPro" id="IPR041166">
    <property type="entry name" value="Rubredoxin_2"/>
</dbReference>
<feature type="short sequence motif" description="RadA KNRFG motif" evidence="11">
    <location>
        <begin position="249"/>
        <end position="253"/>
    </location>
</feature>
<dbReference type="InterPro" id="IPR027417">
    <property type="entry name" value="P-loop_NTPase"/>
</dbReference>
<accession>A0A0C2HKE6</accession>
<sequence length="451" mass="47728">MKKRTLFTCQQCGCQSPKWLGRCPDCGQWNSLVEESVTPQRGAARGTATASSTPQRLTEVATSKEDRLLCGIGEFDQVLGGGVVAGSLILIGGDPGIGKSTLLLQAISRLSEQGGALYVTAEESTRQVRMRADRLGVRAENLYLLAETSLEAVLEQVRALKPGFLVIDSIQTIFTAALDSAPGSVSQVRECAGRLMQVAKGDAIPTFLVGHVTKDGAIAGPRMLEHMVDTVLYFEGEPGHPYRILRAVKNRFGSTNEIGVFQMKDSGLAEVGNPSELFLSERPEGAAGSAVVPAMEGSRPILVELQALVSGSSFGTPRRTTMGIDHNRVSLLVAVLEKKVGLSLLSQDIFLNVAGGVRLDEPAIDLGVMAALASSHLNRPIAARTIVFGEVGLAGEVRAVSHPELRVKEAARLGFDRCFLPAGSLKSVTAPAGLQLIGVKSAGEVMDGIFD</sequence>
<evidence type="ECO:0000256" key="9">
    <source>
        <dbReference type="ARBA" id="ARBA00023125"/>
    </source>
</evidence>
<comment type="domain">
    <text evidence="11">The middle region has homology to RecA with ATPase motifs including the RadA KNRFG motif, while the C-terminus is homologous to Lon protease.</text>
</comment>
<protein>
    <recommendedName>
        <fullName evidence="11 12">DNA repair protein RadA</fullName>
    </recommendedName>
</protein>
<keyword evidence="16" id="KW-1185">Reference proteome</keyword>
<gene>
    <name evidence="11" type="primary">radA</name>
    <name evidence="15" type="ORF">GFER_02280</name>
</gene>
<dbReference type="RefSeq" id="WP_040095661.1">
    <property type="nucleotide sequence ID" value="NZ_JWJD01000001.1"/>
</dbReference>